<feature type="compositionally biased region" description="Gly residues" evidence="1">
    <location>
        <begin position="141"/>
        <end position="150"/>
    </location>
</feature>
<proteinExistence type="predicted"/>
<protein>
    <submittedName>
        <fullName evidence="2">OSJNBb0068N06.21 protein</fullName>
    </submittedName>
</protein>
<evidence type="ECO:0000313" key="2">
    <source>
        <dbReference type="EMBL" id="CAE75894.1"/>
    </source>
</evidence>
<dbReference type="AlphaFoldDB" id="Q7F9Q9"/>
<reference evidence="2" key="1">
    <citation type="journal article" date="2002" name="Nature">
        <title>Sequence and analysis of rice chromosome 4.</title>
        <authorList>
            <person name="Feng Q."/>
            <person name="Zhang Y."/>
            <person name="Hao P."/>
            <person name="Wang S."/>
            <person name="Fu G."/>
            <person name="Huang Y."/>
            <person name="Li Y."/>
            <person name="Zhu J."/>
            <person name="Liu Y."/>
            <person name="Hu X."/>
            <person name="Jia P."/>
            <person name="Zhang Y."/>
            <person name="Zhao Q."/>
            <person name="Ying K."/>
            <person name="Yu S."/>
            <person name="Tang Y."/>
            <person name="Weng Q."/>
            <person name="Zhang L."/>
            <person name="Lu Y."/>
            <person name="Mu J."/>
            <person name="Lu Y."/>
            <person name="Zhang L.S."/>
            <person name="Yu Z."/>
            <person name="Fan D."/>
            <person name="Liu X."/>
            <person name="Lu T."/>
            <person name="Li C."/>
            <person name="Wu Y."/>
            <person name="Sun T."/>
            <person name="Lei H."/>
            <person name="Li T."/>
            <person name="Hu H."/>
            <person name="Guan J."/>
            <person name="Wu M."/>
            <person name="Zhang R."/>
            <person name="Zhou B."/>
            <person name="Chen Z."/>
            <person name="Chen L."/>
            <person name="Jin Z."/>
            <person name="Wang R."/>
            <person name="Yin H."/>
            <person name="Cai Z."/>
            <person name="Ren S."/>
            <person name="Lv G."/>
            <person name="Gu W."/>
            <person name="Zhu G."/>
            <person name="Tu Y."/>
            <person name="Jia J."/>
            <person name="Zhang Y."/>
            <person name="Chen J."/>
            <person name="Kang H."/>
            <person name="Chen X."/>
            <person name="Shao C."/>
            <person name="Sun Y."/>
            <person name="Hu Q."/>
            <person name="Zhang X."/>
            <person name="Zhang W."/>
            <person name="Wang L."/>
            <person name="Ding C."/>
            <person name="Sheng H."/>
            <person name="Gu J."/>
            <person name="Chen S."/>
            <person name="Ni L."/>
            <person name="Zhu F."/>
            <person name="Chen W."/>
            <person name="Lan L."/>
            <person name="Lai Y."/>
            <person name="Cheng Z."/>
            <person name="Gu M."/>
            <person name="Jiang J."/>
            <person name="Li J."/>
            <person name="Hong G."/>
            <person name="Xue Y."/>
            <person name="Han B."/>
        </authorList>
    </citation>
    <scope>NUCLEOTIDE SEQUENCE [LARGE SCALE GENOMIC DNA]</scope>
</reference>
<accession>Q7F9Q9</accession>
<name>Q7F9Q9_ORYSJ</name>
<organism evidence="2">
    <name type="scientific">Oryza sativa subsp. japonica</name>
    <name type="common">Rice</name>
    <dbReference type="NCBI Taxonomy" id="39947"/>
    <lineage>
        <taxon>Eukaryota</taxon>
        <taxon>Viridiplantae</taxon>
        <taxon>Streptophyta</taxon>
        <taxon>Embryophyta</taxon>
        <taxon>Tracheophyta</taxon>
        <taxon>Spermatophyta</taxon>
        <taxon>Magnoliopsida</taxon>
        <taxon>Liliopsida</taxon>
        <taxon>Poales</taxon>
        <taxon>Poaceae</taxon>
        <taxon>BOP clade</taxon>
        <taxon>Oryzoideae</taxon>
        <taxon>Oryzeae</taxon>
        <taxon>Oryzinae</taxon>
        <taxon>Oryza</taxon>
        <taxon>Oryza sativa</taxon>
    </lineage>
</organism>
<sequence>MHKKNEGEEVYLGGEEAAERRLVAAADLERTPAASGLTSVLAAGLTSVTEAAVASVLMTWRRGSQWRRTWRGCQRRRSWAWRRRWRLGRADVEPGGGCGGQEGRIHEGSWTMREEAAVDLEPGGGGGAEEEEAAVDLEPGGVEGGGGVGS</sequence>
<dbReference type="EMBL" id="AL663015">
    <property type="protein sequence ID" value="CAE75894.1"/>
    <property type="molecule type" value="Genomic_DNA"/>
</dbReference>
<feature type="region of interest" description="Disordered" evidence="1">
    <location>
        <begin position="119"/>
        <end position="150"/>
    </location>
</feature>
<evidence type="ECO:0000256" key="1">
    <source>
        <dbReference type="SAM" id="MobiDB-lite"/>
    </source>
</evidence>
<gene>
    <name evidence="2" type="primary">OSJNBb0068N06.21</name>
</gene>